<dbReference type="SUPFAM" id="SSF53474">
    <property type="entry name" value="alpha/beta-Hydrolases"/>
    <property type="match status" value="1"/>
</dbReference>
<feature type="domain" description="AB hydrolase-1" evidence="1">
    <location>
        <begin position="22"/>
        <end position="246"/>
    </location>
</feature>
<dbReference type="GO" id="GO:0016020">
    <property type="term" value="C:membrane"/>
    <property type="evidence" value="ECO:0007669"/>
    <property type="project" value="TreeGrafter"/>
</dbReference>
<evidence type="ECO:0000259" key="1">
    <source>
        <dbReference type="Pfam" id="PF12697"/>
    </source>
</evidence>
<keyword evidence="3" id="KW-1185">Reference proteome</keyword>
<reference evidence="3" key="1">
    <citation type="submission" date="2016-10" db="EMBL/GenBank/DDBJ databases">
        <authorList>
            <person name="Varghese N."/>
            <person name="Submissions S."/>
        </authorList>
    </citation>
    <scope>NUCLEOTIDE SEQUENCE [LARGE SCALE GENOMIC DNA]</scope>
    <source>
        <strain evidence="3">NLAE-zl-G277</strain>
    </source>
</reference>
<dbReference type="PRINTS" id="PR00111">
    <property type="entry name" value="ABHYDROLASE"/>
</dbReference>
<dbReference type="InterPro" id="IPR050266">
    <property type="entry name" value="AB_hydrolase_sf"/>
</dbReference>
<sequence>MSYFNYQGKNVFYEEMGNGSPLFLLHGNTASSNMFYEIAGKYAEHHRVILIDFLGHGRSDRLAQFPVDLWFDEAMQVIGLIKAGGYGPVDIIGSSGGALAAVNAALEAPELVRRVIADSFEGETTLKAFTQNVVEDREASKRDENARMFYYYMHGDDWEQVVDNDTEAIRRHDETIGKFFHKPLETLKPDILMTGSKKDEFICALEPGFFERVYGDMIRKIGHGEIHLFETGGHPAMLSNPEAFLERSRRFLES</sequence>
<dbReference type="STRING" id="460384.SAMN05216313_12164"/>
<name>A0A1I0IH50_9FIRM</name>
<dbReference type="EMBL" id="FOIM01000021">
    <property type="protein sequence ID" value="SET95975.1"/>
    <property type="molecule type" value="Genomic_DNA"/>
</dbReference>
<organism evidence="2 3">
    <name type="scientific">Enterocloster lavalensis</name>
    <dbReference type="NCBI Taxonomy" id="460384"/>
    <lineage>
        <taxon>Bacteria</taxon>
        <taxon>Bacillati</taxon>
        <taxon>Bacillota</taxon>
        <taxon>Clostridia</taxon>
        <taxon>Lachnospirales</taxon>
        <taxon>Lachnospiraceae</taxon>
        <taxon>Enterocloster</taxon>
    </lineage>
</organism>
<dbReference type="PANTHER" id="PTHR43798:SF33">
    <property type="entry name" value="HYDROLASE, PUTATIVE (AFU_ORTHOLOGUE AFUA_2G14860)-RELATED"/>
    <property type="match status" value="1"/>
</dbReference>
<dbReference type="RefSeq" id="WP_092367068.1">
    <property type="nucleotide sequence ID" value="NZ_FOIM01000021.1"/>
</dbReference>
<dbReference type="Gene3D" id="3.40.50.1820">
    <property type="entry name" value="alpha/beta hydrolase"/>
    <property type="match status" value="1"/>
</dbReference>
<dbReference type="AlphaFoldDB" id="A0A1I0IH50"/>
<accession>A0A1I0IH50</accession>
<dbReference type="Proteomes" id="UP000198508">
    <property type="component" value="Unassembled WGS sequence"/>
</dbReference>
<dbReference type="InterPro" id="IPR000073">
    <property type="entry name" value="AB_hydrolase_1"/>
</dbReference>
<protein>
    <submittedName>
        <fullName evidence="2">Pimeloyl-ACP methyl ester carboxylesterase</fullName>
    </submittedName>
</protein>
<evidence type="ECO:0000313" key="2">
    <source>
        <dbReference type="EMBL" id="SET95975.1"/>
    </source>
</evidence>
<gene>
    <name evidence="2" type="ORF">SAMN05216313_12164</name>
</gene>
<dbReference type="InterPro" id="IPR029058">
    <property type="entry name" value="AB_hydrolase_fold"/>
</dbReference>
<dbReference type="Pfam" id="PF12697">
    <property type="entry name" value="Abhydrolase_6"/>
    <property type="match status" value="1"/>
</dbReference>
<dbReference type="PANTHER" id="PTHR43798">
    <property type="entry name" value="MONOACYLGLYCEROL LIPASE"/>
    <property type="match status" value="1"/>
</dbReference>
<proteinExistence type="predicted"/>
<evidence type="ECO:0000313" key="3">
    <source>
        <dbReference type="Proteomes" id="UP000198508"/>
    </source>
</evidence>